<protein>
    <submittedName>
        <fullName evidence="1">Uncharacterized protein</fullName>
    </submittedName>
</protein>
<name>A0A164VNN3_9AGAM</name>
<accession>A0A164VNN3</accession>
<dbReference type="Proteomes" id="UP000076722">
    <property type="component" value="Unassembled WGS sequence"/>
</dbReference>
<proteinExistence type="predicted"/>
<sequence>MTHFRAGSSVFKDSAELFNKAASWEISFNAQSRAHHSDIQQGIERRKRQFDDIRWSSLVCKACNICYREAQQGTRHWLMRHYD</sequence>
<organism evidence="1 2">
    <name type="scientific">Sistotremastrum niveocremeum HHB9708</name>
    <dbReference type="NCBI Taxonomy" id="1314777"/>
    <lineage>
        <taxon>Eukaryota</taxon>
        <taxon>Fungi</taxon>
        <taxon>Dikarya</taxon>
        <taxon>Basidiomycota</taxon>
        <taxon>Agaricomycotina</taxon>
        <taxon>Agaricomycetes</taxon>
        <taxon>Sistotremastrales</taxon>
        <taxon>Sistotremastraceae</taxon>
        <taxon>Sertulicium</taxon>
        <taxon>Sertulicium niveocremeum</taxon>
    </lineage>
</organism>
<gene>
    <name evidence="1" type="ORF">SISNIDRAFT_37522</name>
</gene>
<evidence type="ECO:0000313" key="1">
    <source>
        <dbReference type="EMBL" id="KZS94317.1"/>
    </source>
</evidence>
<reference evidence="1 2" key="1">
    <citation type="journal article" date="2016" name="Mol. Biol. Evol.">
        <title>Comparative Genomics of Early-Diverging Mushroom-Forming Fungi Provides Insights into the Origins of Lignocellulose Decay Capabilities.</title>
        <authorList>
            <person name="Nagy L.G."/>
            <person name="Riley R."/>
            <person name="Tritt A."/>
            <person name="Adam C."/>
            <person name="Daum C."/>
            <person name="Floudas D."/>
            <person name="Sun H."/>
            <person name="Yadav J.S."/>
            <person name="Pangilinan J."/>
            <person name="Larsson K.H."/>
            <person name="Matsuura K."/>
            <person name="Barry K."/>
            <person name="Labutti K."/>
            <person name="Kuo R."/>
            <person name="Ohm R.A."/>
            <person name="Bhattacharya S.S."/>
            <person name="Shirouzu T."/>
            <person name="Yoshinaga Y."/>
            <person name="Martin F.M."/>
            <person name="Grigoriev I.V."/>
            <person name="Hibbett D.S."/>
        </authorList>
    </citation>
    <scope>NUCLEOTIDE SEQUENCE [LARGE SCALE GENOMIC DNA]</scope>
    <source>
        <strain evidence="1 2">HHB9708</strain>
    </source>
</reference>
<keyword evidence="2" id="KW-1185">Reference proteome</keyword>
<dbReference type="EMBL" id="KV419404">
    <property type="protein sequence ID" value="KZS94317.1"/>
    <property type="molecule type" value="Genomic_DNA"/>
</dbReference>
<evidence type="ECO:0000313" key="2">
    <source>
        <dbReference type="Proteomes" id="UP000076722"/>
    </source>
</evidence>
<dbReference type="AlphaFoldDB" id="A0A164VNN3"/>